<name>A0A418ASK5_9STRA</name>
<protein>
    <submittedName>
        <fullName evidence="3">Uncharacterized protein</fullName>
    </submittedName>
</protein>
<gene>
    <name evidence="3" type="ORF">DYB32_008760</name>
</gene>
<reference evidence="3 4" key="1">
    <citation type="submission" date="2018-08" db="EMBL/GenBank/DDBJ databases">
        <title>Aphanomyces genome sequencing and annotation.</title>
        <authorList>
            <person name="Minardi D."/>
            <person name="Oidtmann B."/>
            <person name="Van Der Giezen M."/>
            <person name="Studholme D.J."/>
        </authorList>
    </citation>
    <scope>NUCLEOTIDE SEQUENCE [LARGE SCALE GENOMIC DNA]</scope>
    <source>
        <strain evidence="3 4">NJM0002</strain>
    </source>
</reference>
<keyword evidence="4" id="KW-1185">Reference proteome</keyword>
<keyword evidence="2" id="KW-0067">ATP-binding</keyword>
<evidence type="ECO:0000256" key="1">
    <source>
        <dbReference type="ARBA" id="ARBA00022741"/>
    </source>
</evidence>
<keyword evidence="1" id="KW-0547">Nucleotide-binding</keyword>
<sequence>MELRVLSTLLNEMDGVEAADGTRTQYISGCVSSIRILQIHTKHAALAKDVDLMWLAHEADMFSGAELEVYRCRSHVVLTNPTHHLHGQNVCREAALLALRDNIMATEIEMTHFQQALRSASPVSTNASLQVYKAFSSRQGPN</sequence>
<dbReference type="Gene3D" id="1.10.8.60">
    <property type="match status" value="1"/>
</dbReference>
<dbReference type="GO" id="GO:0005524">
    <property type="term" value="F:ATP binding"/>
    <property type="evidence" value="ECO:0007669"/>
    <property type="project" value="UniProtKB-KW"/>
</dbReference>
<evidence type="ECO:0000256" key="2">
    <source>
        <dbReference type="ARBA" id="ARBA00022840"/>
    </source>
</evidence>
<dbReference type="AlphaFoldDB" id="A0A418ASK5"/>
<accession>A0A418ASK5</accession>
<dbReference type="EMBL" id="QUSY01000598">
    <property type="protein sequence ID" value="RHY28363.1"/>
    <property type="molecule type" value="Genomic_DNA"/>
</dbReference>
<dbReference type="PANTHER" id="PTHR23077">
    <property type="entry name" value="AAA-FAMILY ATPASE"/>
    <property type="match status" value="1"/>
</dbReference>
<dbReference type="InterPro" id="IPR050168">
    <property type="entry name" value="AAA_ATPase_domain"/>
</dbReference>
<dbReference type="GO" id="GO:0016887">
    <property type="term" value="F:ATP hydrolysis activity"/>
    <property type="evidence" value="ECO:0007669"/>
    <property type="project" value="TreeGrafter"/>
</dbReference>
<dbReference type="PANTHER" id="PTHR23077:SF171">
    <property type="entry name" value="NUCLEAR VALOSIN-CONTAINING PROTEIN-LIKE"/>
    <property type="match status" value="1"/>
</dbReference>
<dbReference type="Proteomes" id="UP000285060">
    <property type="component" value="Unassembled WGS sequence"/>
</dbReference>
<evidence type="ECO:0000313" key="3">
    <source>
        <dbReference type="EMBL" id="RHY28363.1"/>
    </source>
</evidence>
<dbReference type="VEuPathDB" id="FungiDB:H310_02833"/>
<organism evidence="3 4">
    <name type="scientific">Aphanomyces invadans</name>
    <dbReference type="NCBI Taxonomy" id="157072"/>
    <lineage>
        <taxon>Eukaryota</taxon>
        <taxon>Sar</taxon>
        <taxon>Stramenopiles</taxon>
        <taxon>Oomycota</taxon>
        <taxon>Saprolegniomycetes</taxon>
        <taxon>Saprolegniales</taxon>
        <taxon>Verrucalvaceae</taxon>
        <taxon>Aphanomyces</taxon>
    </lineage>
</organism>
<comment type="caution">
    <text evidence="3">The sequence shown here is derived from an EMBL/GenBank/DDBJ whole genome shotgun (WGS) entry which is preliminary data.</text>
</comment>
<proteinExistence type="predicted"/>
<evidence type="ECO:0000313" key="4">
    <source>
        <dbReference type="Proteomes" id="UP000285060"/>
    </source>
</evidence>